<evidence type="ECO:0000256" key="1">
    <source>
        <dbReference type="SAM" id="MobiDB-lite"/>
    </source>
</evidence>
<feature type="region of interest" description="Disordered" evidence="1">
    <location>
        <begin position="55"/>
        <end position="112"/>
    </location>
</feature>
<reference evidence="2 3" key="1">
    <citation type="submission" date="2023-05" db="EMBL/GenBank/DDBJ databases">
        <title>B98-5 Cell Line De Novo Hybrid Assembly: An Optical Mapping Approach.</title>
        <authorList>
            <person name="Kananen K."/>
            <person name="Auerbach J.A."/>
            <person name="Kautto E."/>
            <person name="Blachly J.S."/>
        </authorList>
    </citation>
    <scope>NUCLEOTIDE SEQUENCE [LARGE SCALE GENOMIC DNA]</scope>
    <source>
        <strain evidence="2">B95-8</strain>
        <tissue evidence="2">Cell line</tissue>
    </source>
</reference>
<evidence type="ECO:0000313" key="3">
    <source>
        <dbReference type="Proteomes" id="UP001266305"/>
    </source>
</evidence>
<accession>A0ABQ9WBD1</accession>
<gene>
    <name evidence="2" type="ORF">P7K49_000324</name>
</gene>
<dbReference type="EMBL" id="JASSZA010000001">
    <property type="protein sequence ID" value="KAK2118938.1"/>
    <property type="molecule type" value="Genomic_DNA"/>
</dbReference>
<dbReference type="Proteomes" id="UP001266305">
    <property type="component" value="Unassembled WGS sequence"/>
</dbReference>
<protein>
    <submittedName>
        <fullName evidence="2">Uncharacterized protein</fullName>
    </submittedName>
</protein>
<organism evidence="2 3">
    <name type="scientific">Saguinus oedipus</name>
    <name type="common">Cotton-top tamarin</name>
    <name type="synonym">Oedipomidas oedipus</name>
    <dbReference type="NCBI Taxonomy" id="9490"/>
    <lineage>
        <taxon>Eukaryota</taxon>
        <taxon>Metazoa</taxon>
        <taxon>Chordata</taxon>
        <taxon>Craniata</taxon>
        <taxon>Vertebrata</taxon>
        <taxon>Euteleostomi</taxon>
        <taxon>Mammalia</taxon>
        <taxon>Eutheria</taxon>
        <taxon>Euarchontoglires</taxon>
        <taxon>Primates</taxon>
        <taxon>Haplorrhini</taxon>
        <taxon>Platyrrhini</taxon>
        <taxon>Cebidae</taxon>
        <taxon>Callitrichinae</taxon>
        <taxon>Saguinus</taxon>
    </lineage>
</organism>
<proteinExistence type="predicted"/>
<comment type="caution">
    <text evidence="2">The sequence shown here is derived from an EMBL/GenBank/DDBJ whole genome shotgun (WGS) entry which is preliminary data.</text>
</comment>
<feature type="region of interest" description="Disordered" evidence="1">
    <location>
        <begin position="1"/>
        <end position="32"/>
    </location>
</feature>
<sequence>MSASSMHCDLHLRARGQQPHQGVTPARRRHEPRCCGFRQRRVLALIRSRWLLGGSAGKGVKGAAPPDPSPSLAVSPQPRGLQVTGKRPAAARPEEPTAGRRPHNRAQTLQWP</sequence>
<name>A0ABQ9WBD1_SAGOE</name>
<evidence type="ECO:0000313" key="2">
    <source>
        <dbReference type="EMBL" id="KAK2118938.1"/>
    </source>
</evidence>
<keyword evidence="3" id="KW-1185">Reference proteome</keyword>